<feature type="region of interest" description="Disordered" evidence="1">
    <location>
        <begin position="1"/>
        <end position="21"/>
    </location>
</feature>
<reference evidence="3" key="1">
    <citation type="submission" date="2016-11" db="UniProtKB">
        <authorList>
            <consortium name="WormBaseParasite"/>
        </authorList>
    </citation>
    <scope>IDENTIFICATION</scope>
</reference>
<feature type="region of interest" description="Disordered" evidence="1">
    <location>
        <begin position="39"/>
        <end position="66"/>
    </location>
</feature>
<organism evidence="2 3">
    <name type="scientific">Steinernema glaseri</name>
    <dbReference type="NCBI Taxonomy" id="37863"/>
    <lineage>
        <taxon>Eukaryota</taxon>
        <taxon>Metazoa</taxon>
        <taxon>Ecdysozoa</taxon>
        <taxon>Nematoda</taxon>
        <taxon>Chromadorea</taxon>
        <taxon>Rhabditida</taxon>
        <taxon>Tylenchina</taxon>
        <taxon>Panagrolaimomorpha</taxon>
        <taxon>Strongyloidoidea</taxon>
        <taxon>Steinernematidae</taxon>
        <taxon>Steinernema</taxon>
    </lineage>
</organism>
<dbReference type="AlphaFoldDB" id="A0A1I7YZE0"/>
<accession>A0A1I7YZE0</accession>
<feature type="compositionally biased region" description="Polar residues" evidence="1">
    <location>
        <begin position="39"/>
        <end position="55"/>
    </location>
</feature>
<keyword evidence="2" id="KW-1185">Reference proteome</keyword>
<feature type="compositionally biased region" description="Polar residues" evidence="1">
    <location>
        <begin position="12"/>
        <end position="21"/>
    </location>
</feature>
<evidence type="ECO:0000256" key="1">
    <source>
        <dbReference type="SAM" id="MobiDB-lite"/>
    </source>
</evidence>
<name>A0A1I7YZE0_9BILA</name>
<dbReference type="Proteomes" id="UP000095287">
    <property type="component" value="Unplaced"/>
</dbReference>
<proteinExistence type="predicted"/>
<dbReference type="WBParaSite" id="L893_g21251.t1">
    <property type="protein sequence ID" value="L893_g21251.t1"/>
    <property type="gene ID" value="L893_g21251"/>
</dbReference>
<evidence type="ECO:0000313" key="3">
    <source>
        <dbReference type="WBParaSite" id="L893_g21251.t1"/>
    </source>
</evidence>
<protein>
    <submittedName>
        <fullName evidence="3">Uncharacterized protein</fullName>
    </submittedName>
</protein>
<feature type="compositionally biased region" description="Basic and acidic residues" evidence="1">
    <location>
        <begin position="1"/>
        <end position="11"/>
    </location>
</feature>
<evidence type="ECO:0000313" key="2">
    <source>
        <dbReference type="Proteomes" id="UP000095287"/>
    </source>
</evidence>
<sequence length="66" mass="7133">MRSGRGRDHSRNYSSSLSSCGHRNRTLLLEAAAEESFVTQVATSNPSSGSHTHPSWTAARENDDSA</sequence>